<keyword evidence="5 12" id="KW-0963">Cytoplasm</keyword>
<dbReference type="InterPro" id="IPR046887">
    <property type="entry name" value="RsmE_PUA-like"/>
</dbReference>
<gene>
    <name evidence="15" type="ORF">SAMN04488042_101797</name>
</gene>
<protein>
    <recommendedName>
        <fullName evidence="4 12">Ribosomal RNA small subunit methyltransferase E</fullName>
        <ecNumber evidence="3 12">2.1.1.193</ecNumber>
    </recommendedName>
</protein>
<dbReference type="Pfam" id="PF04452">
    <property type="entry name" value="Methyltrans_RNA"/>
    <property type="match status" value="1"/>
</dbReference>
<dbReference type="CDD" id="cd18084">
    <property type="entry name" value="RsmE-like"/>
    <property type="match status" value="1"/>
</dbReference>
<dbReference type="InterPro" id="IPR029026">
    <property type="entry name" value="tRNA_m1G_MTases_N"/>
</dbReference>
<reference evidence="15 16" key="1">
    <citation type="submission" date="2016-10" db="EMBL/GenBank/DDBJ databases">
        <authorList>
            <person name="de Groot N.N."/>
        </authorList>
    </citation>
    <scope>NUCLEOTIDE SEQUENCE [LARGE SCALE GENOMIC DNA]</scope>
    <source>
        <strain evidence="15 16">DSM 15283</strain>
    </source>
</reference>
<evidence type="ECO:0000256" key="8">
    <source>
        <dbReference type="ARBA" id="ARBA00022679"/>
    </source>
</evidence>
<keyword evidence="9 12" id="KW-0949">S-adenosyl-L-methionine</keyword>
<evidence type="ECO:0000256" key="10">
    <source>
        <dbReference type="ARBA" id="ARBA00025699"/>
    </source>
</evidence>
<evidence type="ECO:0000256" key="11">
    <source>
        <dbReference type="ARBA" id="ARBA00047944"/>
    </source>
</evidence>
<dbReference type="InterPro" id="IPR029028">
    <property type="entry name" value="Alpha/beta_knot_MTases"/>
</dbReference>
<feature type="domain" description="Ribosomal RNA small subunit methyltransferase E methyltransferase" evidence="13">
    <location>
        <begin position="83"/>
        <end position="238"/>
    </location>
</feature>
<dbReference type="STRING" id="254406.SAMN04488042_101797"/>
<organism evidence="15 16">
    <name type="scientific">Shimia aestuarii</name>
    <dbReference type="NCBI Taxonomy" id="254406"/>
    <lineage>
        <taxon>Bacteria</taxon>
        <taxon>Pseudomonadati</taxon>
        <taxon>Pseudomonadota</taxon>
        <taxon>Alphaproteobacteria</taxon>
        <taxon>Rhodobacterales</taxon>
        <taxon>Roseobacteraceae</taxon>
    </lineage>
</organism>
<evidence type="ECO:0000256" key="3">
    <source>
        <dbReference type="ARBA" id="ARBA00012328"/>
    </source>
</evidence>
<comment type="subcellular location">
    <subcellularLocation>
        <location evidence="1 12">Cytoplasm</location>
    </subcellularLocation>
</comment>
<dbReference type="PANTHER" id="PTHR30027:SF3">
    <property type="entry name" value="16S RRNA (URACIL(1498)-N(3))-METHYLTRANSFERASE"/>
    <property type="match status" value="1"/>
</dbReference>
<dbReference type="SUPFAM" id="SSF88697">
    <property type="entry name" value="PUA domain-like"/>
    <property type="match status" value="1"/>
</dbReference>
<dbReference type="SUPFAM" id="SSF75217">
    <property type="entry name" value="alpha/beta knot"/>
    <property type="match status" value="1"/>
</dbReference>
<evidence type="ECO:0000256" key="12">
    <source>
        <dbReference type="PIRNR" id="PIRNR015601"/>
    </source>
</evidence>
<dbReference type="Pfam" id="PF20260">
    <property type="entry name" value="PUA_4"/>
    <property type="match status" value="1"/>
</dbReference>
<comment type="similarity">
    <text evidence="2 12">Belongs to the RNA methyltransferase RsmE family.</text>
</comment>
<dbReference type="PIRSF" id="PIRSF015601">
    <property type="entry name" value="MTase_slr0722"/>
    <property type="match status" value="1"/>
</dbReference>
<evidence type="ECO:0000256" key="9">
    <source>
        <dbReference type="ARBA" id="ARBA00022691"/>
    </source>
</evidence>
<evidence type="ECO:0000256" key="2">
    <source>
        <dbReference type="ARBA" id="ARBA00005528"/>
    </source>
</evidence>
<dbReference type="NCBIfam" id="NF008696">
    <property type="entry name" value="PRK11713.3-5"/>
    <property type="match status" value="1"/>
</dbReference>
<evidence type="ECO:0000259" key="13">
    <source>
        <dbReference type="Pfam" id="PF04452"/>
    </source>
</evidence>
<comment type="catalytic activity">
    <reaction evidence="11 12">
        <text>uridine(1498) in 16S rRNA + S-adenosyl-L-methionine = N(3)-methyluridine(1498) in 16S rRNA + S-adenosyl-L-homocysteine + H(+)</text>
        <dbReference type="Rhea" id="RHEA:42920"/>
        <dbReference type="Rhea" id="RHEA-COMP:10283"/>
        <dbReference type="Rhea" id="RHEA-COMP:10284"/>
        <dbReference type="ChEBI" id="CHEBI:15378"/>
        <dbReference type="ChEBI" id="CHEBI:57856"/>
        <dbReference type="ChEBI" id="CHEBI:59789"/>
        <dbReference type="ChEBI" id="CHEBI:65315"/>
        <dbReference type="ChEBI" id="CHEBI:74502"/>
        <dbReference type="EC" id="2.1.1.193"/>
    </reaction>
</comment>
<sequence>MYCSMKDAKVRLYVEHPLGEGQTIPLERDQAHYLFGVMRLGVGDAVALFNGRDGEWRCGVVEAGKRKGVLVCEAQTKPLQMPPDLWLIFAPIKKARTDFIVEKAAEMGAARIMPVQTDFTNSERIRQDRLQAHAVEAAEQCGGTFVPEVADLQKLDRVLADWPEGRQLMFCDEAEVGSAARLGAASGDQWAILIGPEGGFSPDERARLKSLPFAHVVSLGPRILRADTAAVAAMTIWQQALGDWG</sequence>
<dbReference type="InterPro" id="IPR015947">
    <property type="entry name" value="PUA-like_sf"/>
</dbReference>
<evidence type="ECO:0000313" key="15">
    <source>
        <dbReference type="EMBL" id="SFL59444.1"/>
    </source>
</evidence>
<keyword evidence="7 12" id="KW-0489">Methyltransferase</keyword>
<keyword evidence="8 12" id="KW-0808">Transferase</keyword>
<evidence type="ECO:0000256" key="6">
    <source>
        <dbReference type="ARBA" id="ARBA00022552"/>
    </source>
</evidence>
<dbReference type="Proteomes" id="UP000199144">
    <property type="component" value="Unassembled WGS sequence"/>
</dbReference>
<dbReference type="InterPro" id="IPR046886">
    <property type="entry name" value="RsmE_MTase_dom"/>
</dbReference>
<dbReference type="NCBIfam" id="TIGR00046">
    <property type="entry name" value="RsmE family RNA methyltransferase"/>
    <property type="match status" value="1"/>
</dbReference>
<keyword evidence="6 12" id="KW-0698">rRNA processing</keyword>
<dbReference type="GO" id="GO:0005737">
    <property type="term" value="C:cytoplasm"/>
    <property type="evidence" value="ECO:0007669"/>
    <property type="project" value="UniProtKB-SubCell"/>
</dbReference>
<dbReference type="AlphaFoldDB" id="A0A1I4IYP3"/>
<evidence type="ECO:0000259" key="14">
    <source>
        <dbReference type="Pfam" id="PF20260"/>
    </source>
</evidence>
<name>A0A1I4IYP3_9RHOB</name>
<evidence type="ECO:0000313" key="16">
    <source>
        <dbReference type="Proteomes" id="UP000199144"/>
    </source>
</evidence>
<accession>A0A1I4IYP3</accession>
<dbReference type="EMBL" id="FOTQ01000001">
    <property type="protein sequence ID" value="SFL59444.1"/>
    <property type="molecule type" value="Genomic_DNA"/>
</dbReference>
<proteinExistence type="inferred from homology"/>
<dbReference type="InterPro" id="IPR006700">
    <property type="entry name" value="RsmE"/>
</dbReference>
<dbReference type="Gene3D" id="3.40.1280.10">
    <property type="match status" value="1"/>
</dbReference>
<feature type="domain" description="Ribosomal RNA small subunit methyltransferase E PUA-like" evidence="14">
    <location>
        <begin position="26"/>
        <end position="67"/>
    </location>
</feature>
<dbReference type="PANTHER" id="PTHR30027">
    <property type="entry name" value="RIBOSOMAL RNA SMALL SUBUNIT METHYLTRANSFERASE E"/>
    <property type="match status" value="1"/>
</dbReference>
<evidence type="ECO:0000256" key="1">
    <source>
        <dbReference type="ARBA" id="ARBA00004496"/>
    </source>
</evidence>
<evidence type="ECO:0000256" key="5">
    <source>
        <dbReference type="ARBA" id="ARBA00022490"/>
    </source>
</evidence>
<evidence type="ECO:0000256" key="7">
    <source>
        <dbReference type="ARBA" id="ARBA00022603"/>
    </source>
</evidence>
<dbReference type="EC" id="2.1.1.193" evidence="3 12"/>
<dbReference type="GO" id="GO:0070042">
    <property type="term" value="F:rRNA (uridine-N3-)-methyltransferase activity"/>
    <property type="evidence" value="ECO:0007669"/>
    <property type="project" value="TreeGrafter"/>
</dbReference>
<dbReference type="Gene3D" id="2.40.240.20">
    <property type="entry name" value="Hypothetical PUA domain-like, domain 1"/>
    <property type="match status" value="1"/>
</dbReference>
<evidence type="ECO:0000256" key="4">
    <source>
        <dbReference type="ARBA" id="ARBA00013673"/>
    </source>
</evidence>
<dbReference type="GO" id="GO:0070475">
    <property type="term" value="P:rRNA base methylation"/>
    <property type="evidence" value="ECO:0007669"/>
    <property type="project" value="TreeGrafter"/>
</dbReference>
<keyword evidence="16" id="KW-1185">Reference proteome</keyword>
<comment type="function">
    <text evidence="10 12">Specifically methylates the N3 position of the uracil ring of uridine 1498 (m3U1498) in 16S rRNA. Acts on the fully assembled 30S ribosomal subunit.</text>
</comment>